<dbReference type="PRINTS" id="PR00702">
    <property type="entry name" value="ACRIFLAVINRP"/>
</dbReference>
<dbReference type="Gene3D" id="3.30.70.1320">
    <property type="entry name" value="Multidrug efflux transporter AcrB pore domain like"/>
    <property type="match status" value="1"/>
</dbReference>
<dbReference type="SUPFAM" id="SSF82866">
    <property type="entry name" value="Multidrug efflux transporter AcrB transmembrane domain"/>
    <property type="match status" value="2"/>
</dbReference>
<evidence type="ECO:0000256" key="1">
    <source>
        <dbReference type="SAM" id="Phobius"/>
    </source>
</evidence>
<dbReference type="GO" id="GO:0005886">
    <property type="term" value="C:plasma membrane"/>
    <property type="evidence" value="ECO:0007669"/>
    <property type="project" value="TreeGrafter"/>
</dbReference>
<dbReference type="EMBL" id="JACHDE010000002">
    <property type="protein sequence ID" value="MBB5399042.1"/>
    <property type="molecule type" value="Genomic_DNA"/>
</dbReference>
<gene>
    <name evidence="2" type="ORF">HDG41_001081</name>
</gene>
<dbReference type="AlphaFoldDB" id="A0A7W8L240"/>
<dbReference type="Gene3D" id="3.30.70.1430">
    <property type="entry name" value="Multidrug efflux transporter AcrB pore domain"/>
    <property type="match status" value="2"/>
</dbReference>
<reference evidence="2 3" key="1">
    <citation type="submission" date="2020-08" db="EMBL/GenBank/DDBJ databases">
        <title>Genomic Encyclopedia of Type Strains, Phase IV (KMG-V): Genome sequencing to study the core and pangenomes of soil and plant-associated prokaryotes.</title>
        <authorList>
            <person name="Whitman W."/>
        </authorList>
    </citation>
    <scope>NUCLEOTIDE SEQUENCE [LARGE SCALE GENOMIC DNA]</scope>
    <source>
        <strain evidence="2 3">JPY162</strain>
    </source>
</reference>
<dbReference type="SUPFAM" id="SSF82714">
    <property type="entry name" value="Multidrug efflux transporter AcrB TolC docking domain, DN and DC subdomains"/>
    <property type="match status" value="2"/>
</dbReference>
<dbReference type="InterPro" id="IPR027463">
    <property type="entry name" value="AcrB_DN_DC_subdom"/>
</dbReference>
<feature type="transmembrane region" description="Helical" evidence="1">
    <location>
        <begin position="470"/>
        <end position="490"/>
    </location>
</feature>
<proteinExistence type="predicted"/>
<dbReference type="Gene3D" id="3.30.70.1440">
    <property type="entry name" value="Multidrug efflux transporter AcrB pore domain"/>
    <property type="match status" value="1"/>
</dbReference>
<keyword evidence="1" id="KW-0812">Transmembrane</keyword>
<organism evidence="2 3">
    <name type="scientific">Paraburkholderia youngii</name>
    <dbReference type="NCBI Taxonomy" id="2782701"/>
    <lineage>
        <taxon>Bacteria</taxon>
        <taxon>Pseudomonadati</taxon>
        <taxon>Pseudomonadota</taxon>
        <taxon>Betaproteobacteria</taxon>
        <taxon>Burkholderiales</taxon>
        <taxon>Burkholderiaceae</taxon>
        <taxon>Paraburkholderia</taxon>
    </lineage>
</organism>
<feature type="transmembrane region" description="Helical" evidence="1">
    <location>
        <begin position="953"/>
        <end position="971"/>
    </location>
</feature>
<name>A0A7W8L240_9BURK</name>
<feature type="transmembrane region" description="Helical" evidence="1">
    <location>
        <begin position="874"/>
        <end position="898"/>
    </location>
</feature>
<feature type="transmembrane region" description="Helical" evidence="1">
    <location>
        <begin position="444"/>
        <end position="464"/>
    </location>
</feature>
<dbReference type="Gene3D" id="1.20.1640.10">
    <property type="entry name" value="Multidrug efflux transporter AcrB transmembrane domain"/>
    <property type="match status" value="2"/>
</dbReference>
<dbReference type="PANTHER" id="PTHR32063">
    <property type="match status" value="1"/>
</dbReference>
<keyword evidence="1" id="KW-1133">Transmembrane helix</keyword>
<evidence type="ECO:0000313" key="3">
    <source>
        <dbReference type="Proteomes" id="UP000592820"/>
    </source>
</evidence>
<dbReference type="RefSeq" id="WP_184225503.1">
    <property type="nucleotide sequence ID" value="NZ_JACHDE010000002.1"/>
</dbReference>
<sequence length="1019" mass="107517">MPNQNFLNDIVRRPLLWVMLYAGLIAYGVYALVNIHAEVLPQFNMPQVSIVAQLPGATTLDLEGLIARPIEAELTSLPSLSDVRTVIGQGSVKIEARFTEGTTAASVLQDVNGVIGRVSGNLPKGASLTSEISGNAINEVADYAVQIPPGVDASRVQRVIETDIVPRIRAVQGVQRVSVAGPGADAIWVRPDLAKMQRFNVSVSTLASSLDAATAMVPSGYVDLGHQDIFIEGRSLPVTPAQYAGVAVPASGGTVPLNAVADVTRAAPPAHHAVTLDNQATIALIVFKQPGASTVPVVKAVDKALHELEPQLPGRSRFVQIYSQGHIVGVVSADLTRNLAIGAVLAVAVLFWMLGASRGVWALALSIPLSLLLGITGLYLTGHSLNLLTFGALSVAVGLLADDAIIVLESIYHRWETGDGRWEGVARGLRDIAGPDISGTMTTVAVFLPLAFVGGLAGLFFVPFSLAMTLSLIASLLISLSLIPLVLGFVGPRIETRPTSGSRAVAWLKRHNLRLFDFALRRPRMSLWGCVGIFVVSVVGLVLVPVDFLPLPNEAVLLESFTLPPGTALHDALDAADRISTRLKGLPSVAHVFARVGSASGTSYTEPAYAGEIQVALKPDVNVGSLDEISRQILDASKLPGVQTIVGTPTLERLGETLSGLPQPFVIDVYGNSVETLQSLSTEVTQRLSKVSNLSDVFNNDGYPVTELQITPRTEALSLHGITASQLFSQLHMLLAGQTVATVPEGNGHLDVYVRLADPTHLSVEQLRQIPVMANGWAALGDLANVSMKTGPNVIRHLDGLRAIEILATPTAPLGQVISEAKKSLATLKLPAGYEVQFGGLYPQLERAALNVAVAAVIALALMLGILTLQFDGFLVPGLLLLQMPLAFSGGAIALLVSGVGLNAIGLIAFLTLIGVSLNHGIVLLQLVKRNEAKGLTVVDAVREAVEVRFRPILLTVLTASLGLLPTALGFGKGAAPEQGLAIVTLGGLVWSGLLSTNLLPALYVYRREKQLRKGSTVR</sequence>
<dbReference type="InterPro" id="IPR001036">
    <property type="entry name" value="Acrflvin-R"/>
</dbReference>
<feature type="transmembrane region" description="Helical" evidence="1">
    <location>
        <begin position="983"/>
        <end position="1006"/>
    </location>
</feature>
<dbReference type="Gene3D" id="3.30.2090.10">
    <property type="entry name" value="Multidrug efflux transporter AcrB TolC docking domain, DN and DC subdomains"/>
    <property type="match status" value="2"/>
</dbReference>
<keyword evidence="1" id="KW-0472">Membrane</keyword>
<comment type="caution">
    <text evidence="2">The sequence shown here is derived from an EMBL/GenBank/DDBJ whole genome shotgun (WGS) entry which is preliminary data.</text>
</comment>
<feature type="transmembrane region" description="Helical" evidence="1">
    <location>
        <begin position="361"/>
        <end position="381"/>
    </location>
</feature>
<dbReference type="SUPFAM" id="SSF82693">
    <property type="entry name" value="Multidrug efflux transporter AcrB pore domain, PN1, PN2, PC1 and PC2 subdomains"/>
    <property type="match status" value="2"/>
</dbReference>
<accession>A0A7W8L240</accession>
<dbReference type="GO" id="GO:0042910">
    <property type="term" value="F:xenobiotic transmembrane transporter activity"/>
    <property type="evidence" value="ECO:0007669"/>
    <property type="project" value="TreeGrafter"/>
</dbReference>
<feature type="transmembrane region" description="Helical" evidence="1">
    <location>
        <begin position="848"/>
        <end position="867"/>
    </location>
</feature>
<feature type="transmembrane region" description="Helical" evidence="1">
    <location>
        <begin position="904"/>
        <end position="925"/>
    </location>
</feature>
<evidence type="ECO:0000313" key="2">
    <source>
        <dbReference type="EMBL" id="MBB5399042.1"/>
    </source>
</evidence>
<feature type="transmembrane region" description="Helical" evidence="1">
    <location>
        <begin position="525"/>
        <end position="546"/>
    </location>
</feature>
<feature type="transmembrane region" description="Helical" evidence="1">
    <location>
        <begin position="15"/>
        <end position="33"/>
    </location>
</feature>
<dbReference type="Proteomes" id="UP000592820">
    <property type="component" value="Unassembled WGS sequence"/>
</dbReference>
<feature type="transmembrane region" description="Helical" evidence="1">
    <location>
        <begin position="335"/>
        <end position="354"/>
    </location>
</feature>
<dbReference type="PANTHER" id="PTHR32063:SF0">
    <property type="entry name" value="SWARMING MOTILITY PROTEIN SWRC"/>
    <property type="match status" value="1"/>
</dbReference>
<protein>
    <submittedName>
        <fullName evidence="2">Cobalt-zinc-cadmium resistance protein CzcA</fullName>
    </submittedName>
</protein>
<dbReference type="Pfam" id="PF00873">
    <property type="entry name" value="ACR_tran"/>
    <property type="match status" value="1"/>
</dbReference>